<evidence type="ECO:0000256" key="1">
    <source>
        <dbReference type="SAM" id="MobiDB-lite"/>
    </source>
</evidence>
<dbReference type="AlphaFoldDB" id="A0A8J4A3L0"/>
<evidence type="ECO:0000313" key="2">
    <source>
        <dbReference type="EMBL" id="GIJ75094.1"/>
    </source>
</evidence>
<dbReference type="Proteomes" id="UP000635606">
    <property type="component" value="Unassembled WGS sequence"/>
</dbReference>
<feature type="region of interest" description="Disordered" evidence="1">
    <location>
        <begin position="1"/>
        <end position="34"/>
    </location>
</feature>
<evidence type="ECO:0000313" key="3">
    <source>
        <dbReference type="Proteomes" id="UP000635606"/>
    </source>
</evidence>
<sequence length="76" mass="8036">MSSTIWRSLAVGRSKDPHEREADQVASSPAMSGAANLTKIAEQQQLRFELMNDLGVTEPQLRAAAEALAAAAMAAP</sequence>
<comment type="caution">
    <text evidence="2">The sequence shown here is derived from an EMBL/GenBank/DDBJ whole genome shotgun (WGS) entry which is preliminary data.</text>
</comment>
<dbReference type="EMBL" id="BOPH01000149">
    <property type="protein sequence ID" value="GIJ75094.1"/>
    <property type="molecule type" value="Genomic_DNA"/>
</dbReference>
<proteinExistence type="predicted"/>
<name>A0A8J4A3L0_9ACTN</name>
<reference evidence="2" key="1">
    <citation type="submission" date="2021-01" db="EMBL/GenBank/DDBJ databases">
        <title>Whole genome shotgun sequence of Virgisporangium ochraceum NBRC 16418.</title>
        <authorList>
            <person name="Komaki H."/>
            <person name="Tamura T."/>
        </authorList>
    </citation>
    <scope>NUCLEOTIDE SEQUENCE</scope>
    <source>
        <strain evidence="2">NBRC 16418</strain>
    </source>
</reference>
<organism evidence="2 3">
    <name type="scientific">Virgisporangium ochraceum</name>
    <dbReference type="NCBI Taxonomy" id="65505"/>
    <lineage>
        <taxon>Bacteria</taxon>
        <taxon>Bacillati</taxon>
        <taxon>Actinomycetota</taxon>
        <taxon>Actinomycetes</taxon>
        <taxon>Micromonosporales</taxon>
        <taxon>Micromonosporaceae</taxon>
        <taxon>Virgisporangium</taxon>
    </lineage>
</organism>
<feature type="compositionally biased region" description="Basic and acidic residues" evidence="1">
    <location>
        <begin position="13"/>
        <end position="23"/>
    </location>
</feature>
<gene>
    <name evidence="2" type="ORF">Voc01_100110</name>
</gene>
<accession>A0A8J4A3L0</accession>
<protein>
    <submittedName>
        <fullName evidence="2">Uncharacterized protein</fullName>
    </submittedName>
</protein>
<keyword evidence="3" id="KW-1185">Reference proteome</keyword>
<dbReference type="RefSeq" id="WP_203934877.1">
    <property type="nucleotide sequence ID" value="NZ_BOPH01000149.1"/>
</dbReference>